<feature type="compositionally biased region" description="Low complexity" evidence="1">
    <location>
        <begin position="453"/>
        <end position="468"/>
    </location>
</feature>
<protein>
    <recommendedName>
        <fullName evidence="2">HNH nuclease domain-containing protein</fullName>
    </recommendedName>
</protein>
<dbReference type="GO" id="GO:0004519">
    <property type="term" value="F:endonuclease activity"/>
    <property type="evidence" value="ECO:0007669"/>
    <property type="project" value="InterPro"/>
</dbReference>
<name>A0A4Z1E0S6_9MICO</name>
<dbReference type="GO" id="GO:0008270">
    <property type="term" value="F:zinc ion binding"/>
    <property type="evidence" value="ECO:0007669"/>
    <property type="project" value="InterPro"/>
</dbReference>
<reference evidence="3 4" key="1">
    <citation type="submission" date="2018-11" db="EMBL/GenBank/DDBJ databases">
        <title>Complete genome sequencing of the Actinobacteria Serinibacter sp. K3-2.</title>
        <authorList>
            <person name="Rakitin A.L."/>
            <person name="Beletsky A.V."/>
            <person name="Mardanov A.V."/>
            <person name="Ravin N.V."/>
            <person name="Gromova A.S."/>
            <person name="Filippova S.N."/>
            <person name="Gal'Chenko V.F."/>
        </authorList>
    </citation>
    <scope>NUCLEOTIDE SEQUENCE [LARGE SCALE GENOMIC DNA]</scope>
    <source>
        <strain evidence="3 4">K3-2</strain>
    </source>
</reference>
<feature type="region of interest" description="Disordered" evidence="1">
    <location>
        <begin position="445"/>
        <end position="479"/>
    </location>
</feature>
<dbReference type="OrthoDB" id="5241234at2"/>
<dbReference type="GO" id="GO:0003676">
    <property type="term" value="F:nucleic acid binding"/>
    <property type="evidence" value="ECO:0007669"/>
    <property type="project" value="InterPro"/>
</dbReference>
<evidence type="ECO:0000313" key="3">
    <source>
        <dbReference type="EMBL" id="TGO04252.1"/>
    </source>
</evidence>
<accession>A0A4Z1E0S6</accession>
<keyword evidence="4" id="KW-1185">Reference proteome</keyword>
<dbReference type="InterPro" id="IPR003615">
    <property type="entry name" value="HNH_nuc"/>
</dbReference>
<gene>
    <name evidence="3" type="ORF">SERN_1845</name>
</gene>
<dbReference type="EMBL" id="RHPJ01000003">
    <property type="protein sequence ID" value="TGO04252.1"/>
    <property type="molecule type" value="Genomic_DNA"/>
</dbReference>
<sequence length="514" mass="53504">MFDSASGSAAGDRGGERLRADDLALGSIASLSSALVGVALARATVTSTPGTLGTHPSGADLVDVIAALERLKAAATAAQARLSADLDREQRAAQRAAGLPAKQQGAGIGGQIALARGQSPHAGQTLLGVAKALTTEMPHTLNALATGTLDEWRATVLVRESACLDVADRQLLDRELCGDAAALVGVGARSLAARARRIAQRLDAAALVRRARRAVADRCVTIRPAPDTMVYLTALLPVAQGVGAYAALTQAADAARSGGDVRSRGQVMADTLVGRLTGREVVEAVPLQVGLVMTDAALLAPPGSPGRNEPARLTGYGPVPAPWARDLVASTLGKEPERVWLRRLFTRPGSNQLAALESRSRSAPAGLRDFVSLRDDTCRTPWCDAPILHVDHVVDHHRGGATDSANLQGLCEACNYAKTAPGWSATSTDAVVTTTTPTGHRYASTAPDLPGPTTATATATATASKMPSMPSPRRRRPPDYVRNLDLTATVSAIEAYLASRIPVRVVEVEPHPRT</sequence>
<dbReference type="InterPro" id="IPR002711">
    <property type="entry name" value="HNH"/>
</dbReference>
<dbReference type="Gene3D" id="1.10.30.50">
    <property type="match status" value="1"/>
</dbReference>
<dbReference type="RefSeq" id="WP_135849883.1">
    <property type="nucleotide sequence ID" value="NZ_RHPJ01000003.1"/>
</dbReference>
<evidence type="ECO:0000259" key="2">
    <source>
        <dbReference type="SMART" id="SM00507"/>
    </source>
</evidence>
<feature type="domain" description="HNH nuclease" evidence="2">
    <location>
        <begin position="366"/>
        <end position="416"/>
    </location>
</feature>
<dbReference type="CDD" id="cd00085">
    <property type="entry name" value="HNHc"/>
    <property type="match status" value="1"/>
</dbReference>
<dbReference type="Pfam" id="PF01844">
    <property type="entry name" value="HNH"/>
    <property type="match status" value="1"/>
</dbReference>
<dbReference type="Proteomes" id="UP000297318">
    <property type="component" value="Unassembled WGS sequence"/>
</dbReference>
<dbReference type="SMART" id="SM00507">
    <property type="entry name" value="HNHc"/>
    <property type="match status" value="1"/>
</dbReference>
<evidence type="ECO:0000256" key="1">
    <source>
        <dbReference type="SAM" id="MobiDB-lite"/>
    </source>
</evidence>
<comment type="caution">
    <text evidence="3">The sequence shown here is derived from an EMBL/GenBank/DDBJ whole genome shotgun (WGS) entry which is preliminary data.</text>
</comment>
<dbReference type="AlphaFoldDB" id="A0A4Z1E0S6"/>
<proteinExistence type="predicted"/>
<evidence type="ECO:0000313" key="4">
    <source>
        <dbReference type="Proteomes" id="UP000297318"/>
    </source>
</evidence>
<organism evidence="3 4">
    <name type="scientific">Serinibacter arcticus</name>
    <dbReference type="NCBI Taxonomy" id="1655435"/>
    <lineage>
        <taxon>Bacteria</taxon>
        <taxon>Bacillati</taxon>
        <taxon>Actinomycetota</taxon>
        <taxon>Actinomycetes</taxon>
        <taxon>Micrococcales</taxon>
        <taxon>Beutenbergiaceae</taxon>
        <taxon>Serinibacter</taxon>
    </lineage>
</organism>